<keyword evidence="1" id="KW-1133">Transmembrane helix</keyword>
<name>A0A2T4A7S2_TRIHA</name>
<gene>
    <name evidence="2" type="ORF">M431DRAFT_457876</name>
</gene>
<accession>A0A2T4A7S2</accession>
<keyword evidence="1" id="KW-0472">Membrane</keyword>
<dbReference type="EMBL" id="KZ679682">
    <property type="protein sequence ID" value="PTB53120.1"/>
    <property type="molecule type" value="Genomic_DNA"/>
</dbReference>
<evidence type="ECO:0000313" key="3">
    <source>
        <dbReference type="Proteomes" id="UP000241690"/>
    </source>
</evidence>
<keyword evidence="1" id="KW-0812">Transmembrane</keyword>
<dbReference type="AlphaFoldDB" id="A0A2T4A7S2"/>
<dbReference type="GeneID" id="36623891"/>
<protein>
    <submittedName>
        <fullName evidence="2">Uncharacterized protein</fullName>
    </submittedName>
</protein>
<evidence type="ECO:0000256" key="1">
    <source>
        <dbReference type="SAM" id="Phobius"/>
    </source>
</evidence>
<keyword evidence="3" id="KW-1185">Reference proteome</keyword>
<feature type="transmembrane region" description="Helical" evidence="1">
    <location>
        <begin position="38"/>
        <end position="55"/>
    </location>
</feature>
<evidence type="ECO:0000313" key="2">
    <source>
        <dbReference type="EMBL" id="PTB53120.1"/>
    </source>
</evidence>
<organism evidence="2 3">
    <name type="scientific">Trichoderma harzianum CBS 226.95</name>
    <dbReference type="NCBI Taxonomy" id="983964"/>
    <lineage>
        <taxon>Eukaryota</taxon>
        <taxon>Fungi</taxon>
        <taxon>Dikarya</taxon>
        <taxon>Ascomycota</taxon>
        <taxon>Pezizomycotina</taxon>
        <taxon>Sordariomycetes</taxon>
        <taxon>Hypocreomycetidae</taxon>
        <taxon>Hypocreales</taxon>
        <taxon>Hypocreaceae</taxon>
        <taxon>Trichoderma</taxon>
    </lineage>
</organism>
<reference evidence="2 3" key="1">
    <citation type="submission" date="2016-07" db="EMBL/GenBank/DDBJ databases">
        <title>Multiple horizontal gene transfer events from other fungi enriched the ability of initially mycotrophic Trichoderma (Ascomycota) to feed on dead plant biomass.</title>
        <authorList>
            <consortium name="DOE Joint Genome Institute"/>
            <person name="Aerts A."/>
            <person name="Atanasova L."/>
            <person name="Chenthamara K."/>
            <person name="Zhang J."/>
            <person name="Grujic M."/>
            <person name="Henrissat B."/>
            <person name="Kuo A."/>
            <person name="Salamov A."/>
            <person name="Lipzen A."/>
            <person name="Labutti K."/>
            <person name="Barry K."/>
            <person name="Miao Y."/>
            <person name="Rahimi M.J."/>
            <person name="Shen Q."/>
            <person name="Grigoriev I.V."/>
            <person name="Kubicek C.P."/>
            <person name="Druzhinina I.S."/>
        </authorList>
    </citation>
    <scope>NUCLEOTIDE SEQUENCE [LARGE SCALE GENOMIC DNA]</scope>
    <source>
        <strain evidence="2 3">CBS 226.95</strain>
    </source>
</reference>
<dbReference type="Proteomes" id="UP000241690">
    <property type="component" value="Unassembled WGS sequence"/>
</dbReference>
<sequence>MQSKHDVYASPKRGFIAQRLPCAECYFKRMECATIRRYARRIFVMISAALVYMYIDMATKPCRIGAAKDFHILLPLKLIRGVSCS</sequence>
<proteinExistence type="predicted"/>
<dbReference type="RefSeq" id="XP_024772797.1">
    <property type="nucleotide sequence ID" value="XM_024915324.1"/>
</dbReference>